<feature type="domain" description="C2H2-type" evidence="3">
    <location>
        <begin position="157"/>
        <end position="184"/>
    </location>
</feature>
<evidence type="ECO:0000256" key="1">
    <source>
        <dbReference type="PROSITE-ProRule" id="PRU00042"/>
    </source>
</evidence>
<dbReference type="Gene3D" id="3.30.160.60">
    <property type="entry name" value="Classic Zinc Finger"/>
    <property type="match status" value="1"/>
</dbReference>
<dbReference type="PROSITE" id="PS50157">
    <property type="entry name" value="ZINC_FINGER_C2H2_2"/>
    <property type="match status" value="1"/>
</dbReference>
<dbReference type="AlphaFoldDB" id="A0A9W7ANK6"/>
<dbReference type="InterPro" id="IPR013087">
    <property type="entry name" value="Znf_C2H2_type"/>
</dbReference>
<evidence type="ECO:0000256" key="2">
    <source>
        <dbReference type="SAM" id="MobiDB-lite"/>
    </source>
</evidence>
<organism evidence="4 5">
    <name type="scientific">Triparma laevis f. inornata</name>
    <dbReference type="NCBI Taxonomy" id="1714386"/>
    <lineage>
        <taxon>Eukaryota</taxon>
        <taxon>Sar</taxon>
        <taxon>Stramenopiles</taxon>
        <taxon>Ochrophyta</taxon>
        <taxon>Bolidophyceae</taxon>
        <taxon>Parmales</taxon>
        <taxon>Triparmaceae</taxon>
        <taxon>Triparma</taxon>
    </lineage>
</organism>
<dbReference type="SMART" id="SM00355">
    <property type="entry name" value="ZnF_C2H2"/>
    <property type="match status" value="2"/>
</dbReference>
<reference evidence="5" key="1">
    <citation type="journal article" date="2023" name="Commun. Biol.">
        <title>Genome analysis of Parmales, the sister group of diatoms, reveals the evolutionary specialization of diatoms from phago-mixotrophs to photoautotrophs.</title>
        <authorList>
            <person name="Ban H."/>
            <person name="Sato S."/>
            <person name="Yoshikawa S."/>
            <person name="Yamada K."/>
            <person name="Nakamura Y."/>
            <person name="Ichinomiya M."/>
            <person name="Sato N."/>
            <person name="Blanc-Mathieu R."/>
            <person name="Endo H."/>
            <person name="Kuwata A."/>
            <person name="Ogata H."/>
        </authorList>
    </citation>
    <scope>NUCLEOTIDE SEQUENCE [LARGE SCALE GENOMIC DNA]</scope>
</reference>
<evidence type="ECO:0000259" key="3">
    <source>
        <dbReference type="PROSITE" id="PS50157"/>
    </source>
</evidence>
<keyword evidence="1" id="KW-0863">Zinc-finger</keyword>
<protein>
    <recommendedName>
        <fullName evidence="3">C2H2-type domain-containing protein</fullName>
    </recommendedName>
</protein>
<evidence type="ECO:0000313" key="5">
    <source>
        <dbReference type="Proteomes" id="UP001162640"/>
    </source>
</evidence>
<gene>
    <name evidence="4" type="ORF">TL16_g06283</name>
</gene>
<dbReference type="Proteomes" id="UP001162640">
    <property type="component" value="Unassembled WGS sequence"/>
</dbReference>
<keyword evidence="1" id="KW-0479">Metal-binding</keyword>
<proteinExistence type="predicted"/>
<dbReference type="GO" id="GO:0008270">
    <property type="term" value="F:zinc ion binding"/>
    <property type="evidence" value="ECO:0007669"/>
    <property type="project" value="UniProtKB-KW"/>
</dbReference>
<feature type="region of interest" description="Disordered" evidence="2">
    <location>
        <begin position="170"/>
        <end position="209"/>
    </location>
</feature>
<feature type="compositionally biased region" description="Low complexity" evidence="2">
    <location>
        <begin position="190"/>
        <end position="200"/>
    </location>
</feature>
<sequence>MPDEDKIVAKVVTTMVYVIDGRFDDDESVASEGDVEAQNREIQVMQNKFVTQTGGVPTAMPTAMPTQKRKNPATMCGPYKKEFERDKRGWIVKYFSIEACEFKTGVLQNMKNHKVAKHGINVIWFSCGEDNCEYKSKQAGNGKKHKQNIHNIDAVWYNCDSCEYKSKEARNLKRHKHTHKKAEEVEKQKQPQQPQQSNSVPQPPMAINI</sequence>
<accession>A0A9W7ANK6</accession>
<keyword evidence="1" id="KW-0862">Zinc</keyword>
<dbReference type="EMBL" id="BLQM01000189">
    <property type="protein sequence ID" value="GMH73801.1"/>
    <property type="molecule type" value="Genomic_DNA"/>
</dbReference>
<evidence type="ECO:0000313" key="4">
    <source>
        <dbReference type="EMBL" id="GMH73801.1"/>
    </source>
</evidence>
<name>A0A9W7ANK6_9STRA</name>
<comment type="caution">
    <text evidence="4">The sequence shown here is derived from an EMBL/GenBank/DDBJ whole genome shotgun (WGS) entry which is preliminary data.</text>
</comment>